<organism evidence="8">
    <name type="scientific">Panax notoginseng</name>
    <name type="common">notoginseng</name>
    <dbReference type="NCBI Taxonomy" id="44586"/>
    <lineage>
        <taxon>Eukaryota</taxon>
        <taxon>Viridiplantae</taxon>
        <taxon>Streptophyta</taxon>
        <taxon>Embryophyta</taxon>
        <taxon>Tracheophyta</taxon>
        <taxon>Spermatophyta</taxon>
        <taxon>Magnoliopsida</taxon>
        <taxon>eudicotyledons</taxon>
        <taxon>Gunneridae</taxon>
        <taxon>Pentapetalae</taxon>
        <taxon>asterids</taxon>
        <taxon>campanulids</taxon>
        <taxon>Apiales</taxon>
        <taxon>Araliaceae</taxon>
        <taxon>Panax</taxon>
    </lineage>
</organism>
<evidence type="ECO:0000256" key="2">
    <source>
        <dbReference type="ARBA" id="ARBA00023015"/>
    </source>
</evidence>
<keyword evidence="2" id="KW-0805">Transcription regulation</keyword>
<feature type="region of interest" description="Disordered" evidence="6">
    <location>
        <begin position="88"/>
        <end position="149"/>
    </location>
</feature>
<dbReference type="InterPro" id="IPR044810">
    <property type="entry name" value="WRKY_plant"/>
</dbReference>
<name>A0A0X7YL09_9APIA</name>
<dbReference type="AlphaFoldDB" id="A0A0X7YL09"/>
<protein>
    <submittedName>
        <fullName evidence="8">WRKY1 domain protein</fullName>
    </submittedName>
</protein>
<feature type="domain" description="WRKY" evidence="7">
    <location>
        <begin position="181"/>
        <end position="247"/>
    </location>
</feature>
<dbReference type="Gene3D" id="2.20.25.80">
    <property type="entry name" value="WRKY domain"/>
    <property type="match status" value="1"/>
</dbReference>
<keyword evidence="3" id="KW-0238">DNA-binding</keyword>
<dbReference type="SUPFAM" id="SSF118290">
    <property type="entry name" value="WRKY DNA-binding domain"/>
    <property type="match status" value="1"/>
</dbReference>
<dbReference type="GO" id="GO:0005634">
    <property type="term" value="C:nucleus"/>
    <property type="evidence" value="ECO:0007669"/>
    <property type="project" value="UniProtKB-SubCell"/>
</dbReference>
<evidence type="ECO:0000256" key="3">
    <source>
        <dbReference type="ARBA" id="ARBA00023125"/>
    </source>
</evidence>
<evidence type="ECO:0000256" key="5">
    <source>
        <dbReference type="ARBA" id="ARBA00023242"/>
    </source>
</evidence>
<dbReference type="InterPro" id="IPR036576">
    <property type="entry name" value="WRKY_dom_sf"/>
</dbReference>
<dbReference type="SMR" id="A0A0X7YL09"/>
<dbReference type="GO" id="GO:0003700">
    <property type="term" value="F:DNA-binding transcription factor activity"/>
    <property type="evidence" value="ECO:0007669"/>
    <property type="project" value="InterPro"/>
</dbReference>
<dbReference type="GO" id="GO:0043565">
    <property type="term" value="F:sequence-specific DNA binding"/>
    <property type="evidence" value="ECO:0007669"/>
    <property type="project" value="InterPro"/>
</dbReference>
<evidence type="ECO:0000313" key="8">
    <source>
        <dbReference type="EMBL" id="AJG43747.1"/>
    </source>
</evidence>
<feature type="compositionally biased region" description="Low complexity" evidence="6">
    <location>
        <begin position="94"/>
        <end position="107"/>
    </location>
</feature>
<proteinExistence type="evidence at transcript level"/>
<accession>A0A0X7YL09</accession>
<evidence type="ECO:0000256" key="1">
    <source>
        <dbReference type="ARBA" id="ARBA00004123"/>
    </source>
</evidence>
<dbReference type="InterPro" id="IPR003657">
    <property type="entry name" value="WRKY_dom"/>
</dbReference>
<sequence length="267" mass="29743">MENHVGIHESAAAAEMKTIEQQLFRILQSHHQQIQLDFSKKAVNRTGHARFRRRPSDPSTSSQSEPFTPIQLKPIPKPCDSKISEECKTKNTPISSGSSSITGEEGTVSNGKRGLLNTAAAPAPRVYSSRKPPLPSSHRKRCRDLEPTDGISGKRSISRGCHCCKRRKTVEIRRVTTTKGGSSSIPADEYSWRKYYQKLIPGTLFPRGYYKCSSVKGCPARKHAVRSQDDPTVLVVTYEGEHRHNRWILPGRLNRSGSVVGILVESK</sequence>
<dbReference type="PANTHER" id="PTHR31282">
    <property type="entry name" value="WRKY TRANSCRIPTION FACTOR 21-RELATED"/>
    <property type="match status" value="1"/>
</dbReference>
<evidence type="ECO:0000256" key="4">
    <source>
        <dbReference type="ARBA" id="ARBA00023163"/>
    </source>
</evidence>
<evidence type="ECO:0000256" key="6">
    <source>
        <dbReference type="SAM" id="MobiDB-lite"/>
    </source>
</evidence>
<keyword evidence="4" id="KW-0804">Transcription</keyword>
<dbReference type="Pfam" id="PF03106">
    <property type="entry name" value="WRKY"/>
    <property type="match status" value="1"/>
</dbReference>
<evidence type="ECO:0000259" key="7">
    <source>
        <dbReference type="PROSITE" id="PS50811"/>
    </source>
</evidence>
<dbReference type="PROSITE" id="PS50811">
    <property type="entry name" value="WRKY"/>
    <property type="match status" value="1"/>
</dbReference>
<keyword evidence="5" id="KW-0539">Nucleus</keyword>
<dbReference type="EMBL" id="KM925138">
    <property type="protein sequence ID" value="AJG43747.1"/>
    <property type="molecule type" value="mRNA"/>
</dbReference>
<feature type="compositionally biased region" description="Polar residues" evidence="6">
    <location>
        <begin position="57"/>
        <end position="66"/>
    </location>
</feature>
<feature type="region of interest" description="Disordered" evidence="6">
    <location>
        <begin position="45"/>
        <end position="75"/>
    </location>
</feature>
<reference evidence="8" key="1">
    <citation type="submission" date="2014-10" db="EMBL/GenBank/DDBJ databases">
        <title>Discovery of WRKY transcription factor through yeast one-hybrid and characterization of a novel methyl jasmonate-inducible PnWRKY1 gene from Panax notoginseng.</title>
        <authorList>
            <person name="Lu R."/>
            <person name="Liu D."/>
            <person name="Zhao H."/>
            <person name="Ge F."/>
            <person name="Chen C."/>
        </authorList>
    </citation>
    <scope>NUCLEOTIDE SEQUENCE</scope>
</reference>
<dbReference type="SMART" id="SM00774">
    <property type="entry name" value="WRKY"/>
    <property type="match status" value="1"/>
</dbReference>
<comment type="subcellular location">
    <subcellularLocation>
        <location evidence="1">Nucleus</location>
    </subcellularLocation>
</comment>